<protein>
    <submittedName>
        <fullName evidence="1">Uncharacterized protein</fullName>
    </submittedName>
</protein>
<dbReference type="EMBL" id="GBRH01182606">
    <property type="protein sequence ID" value="JAE15290.1"/>
    <property type="molecule type" value="Transcribed_RNA"/>
</dbReference>
<dbReference type="AlphaFoldDB" id="A0A0A9FR28"/>
<name>A0A0A9FR28_ARUDO</name>
<reference evidence="1" key="1">
    <citation type="submission" date="2014-09" db="EMBL/GenBank/DDBJ databases">
        <authorList>
            <person name="Magalhaes I.L.F."/>
            <person name="Oliveira U."/>
            <person name="Santos F.R."/>
            <person name="Vidigal T.H.D.A."/>
            <person name="Brescovit A.D."/>
            <person name="Santos A.J."/>
        </authorList>
    </citation>
    <scope>NUCLEOTIDE SEQUENCE</scope>
    <source>
        <tissue evidence="1">Shoot tissue taken approximately 20 cm above the soil surface</tissue>
    </source>
</reference>
<sequence>MPSSPSQHSLCFFLVPVKTVSLFVEVLNLSQLRCTGMMFLDHDEVELSIVTRLVII</sequence>
<reference evidence="1" key="2">
    <citation type="journal article" date="2015" name="Data Brief">
        <title>Shoot transcriptome of the giant reed, Arundo donax.</title>
        <authorList>
            <person name="Barrero R.A."/>
            <person name="Guerrero F.D."/>
            <person name="Moolhuijzen P."/>
            <person name="Goolsby J.A."/>
            <person name="Tidwell J."/>
            <person name="Bellgard S.E."/>
            <person name="Bellgard M.I."/>
        </authorList>
    </citation>
    <scope>NUCLEOTIDE SEQUENCE</scope>
    <source>
        <tissue evidence="1">Shoot tissue taken approximately 20 cm above the soil surface</tissue>
    </source>
</reference>
<proteinExistence type="predicted"/>
<organism evidence="1">
    <name type="scientific">Arundo donax</name>
    <name type="common">Giant reed</name>
    <name type="synonym">Donax arundinaceus</name>
    <dbReference type="NCBI Taxonomy" id="35708"/>
    <lineage>
        <taxon>Eukaryota</taxon>
        <taxon>Viridiplantae</taxon>
        <taxon>Streptophyta</taxon>
        <taxon>Embryophyta</taxon>
        <taxon>Tracheophyta</taxon>
        <taxon>Spermatophyta</taxon>
        <taxon>Magnoliopsida</taxon>
        <taxon>Liliopsida</taxon>
        <taxon>Poales</taxon>
        <taxon>Poaceae</taxon>
        <taxon>PACMAD clade</taxon>
        <taxon>Arundinoideae</taxon>
        <taxon>Arundineae</taxon>
        <taxon>Arundo</taxon>
    </lineage>
</organism>
<accession>A0A0A9FR28</accession>
<evidence type="ECO:0000313" key="1">
    <source>
        <dbReference type="EMBL" id="JAE15290.1"/>
    </source>
</evidence>